<dbReference type="Gene3D" id="1.10.268.10">
    <property type="entry name" value="Topoisomerase, domain 3"/>
    <property type="match status" value="1"/>
</dbReference>
<keyword evidence="7 9" id="KW-0413">Isomerase</keyword>
<name>L8K1L2_9BACT</name>
<dbReference type="Pfam" id="PF00521">
    <property type="entry name" value="DNA_topoisoIV"/>
    <property type="match status" value="1"/>
</dbReference>
<dbReference type="HAMAP" id="MF_01897">
    <property type="entry name" value="GyrA"/>
    <property type="match status" value="1"/>
</dbReference>
<comment type="similarity">
    <text evidence="2 9">Belongs to the type II topoisomerase GyrA/ParC subunit family.</text>
</comment>
<feature type="coiled-coil region" evidence="11">
    <location>
        <begin position="437"/>
        <end position="478"/>
    </location>
</feature>
<dbReference type="InterPro" id="IPR013758">
    <property type="entry name" value="Topo_IIA_A/C_ab"/>
</dbReference>
<dbReference type="Pfam" id="PF03989">
    <property type="entry name" value="DNA_gyraseA_C"/>
    <property type="match status" value="6"/>
</dbReference>
<evidence type="ECO:0000256" key="11">
    <source>
        <dbReference type="SAM" id="Coils"/>
    </source>
</evidence>
<dbReference type="InterPro" id="IPR013757">
    <property type="entry name" value="Topo_IIA_A_a_sf"/>
</dbReference>
<evidence type="ECO:0000256" key="12">
    <source>
        <dbReference type="SAM" id="MobiDB-lite"/>
    </source>
</evidence>
<gene>
    <name evidence="9" type="primary">gyrA</name>
    <name evidence="14" type="ORF">C900_04189</name>
</gene>
<comment type="miscellaneous">
    <text evidence="9">Few gyrases are as efficient as E.coli at forming negative supercoils. Not all organisms have 2 type II topoisomerases; in organisms with a single type II topoisomerase this enzyme also has to decatenate newly replicated chromosomes.</text>
</comment>
<dbReference type="InterPro" id="IPR002205">
    <property type="entry name" value="Topo_IIA_dom_A"/>
</dbReference>
<feature type="active site" description="O-(5'-phospho-DNA)-tyrosine intermediate" evidence="9 10">
    <location>
        <position position="123"/>
    </location>
</feature>
<reference evidence="14 15" key="1">
    <citation type="submission" date="2012-12" db="EMBL/GenBank/DDBJ databases">
        <title>Genome assembly of Fulvivirga imtechensis AK7.</title>
        <authorList>
            <person name="Nupur N."/>
            <person name="Khatri I."/>
            <person name="Kumar R."/>
            <person name="Subramanian S."/>
            <person name="Pinnaka A."/>
        </authorList>
    </citation>
    <scope>NUCLEOTIDE SEQUENCE [LARGE SCALE GENOMIC DNA]</scope>
    <source>
        <strain evidence="14 15">AK7</strain>
    </source>
</reference>
<evidence type="ECO:0000256" key="4">
    <source>
        <dbReference type="ARBA" id="ARBA00022840"/>
    </source>
</evidence>
<dbReference type="InterPro" id="IPR013760">
    <property type="entry name" value="Topo_IIA-like_dom_sf"/>
</dbReference>
<dbReference type="FunFam" id="2.120.10.90:FF:000005">
    <property type="entry name" value="DNA topoisomerase 4 subunit A"/>
    <property type="match status" value="1"/>
</dbReference>
<comment type="catalytic activity">
    <reaction evidence="1 9 10">
        <text>ATP-dependent breakage, passage and rejoining of double-stranded DNA.</text>
        <dbReference type="EC" id="5.6.2.2"/>
    </reaction>
</comment>
<dbReference type="CDD" id="cd00187">
    <property type="entry name" value="TOP4c"/>
    <property type="match status" value="1"/>
</dbReference>
<keyword evidence="3 9" id="KW-0547">Nucleotide-binding</keyword>
<dbReference type="NCBIfam" id="TIGR01063">
    <property type="entry name" value="gyrA"/>
    <property type="match status" value="1"/>
</dbReference>
<feature type="domain" description="Topo IIA-type catalytic" evidence="13">
    <location>
        <begin position="35"/>
        <end position="499"/>
    </location>
</feature>
<dbReference type="GO" id="GO:0003677">
    <property type="term" value="F:DNA binding"/>
    <property type="evidence" value="ECO:0007669"/>
    <property type="project" value="UniProtKB-UniRule"/>
</dbReference>
<dbReference type="RefSeq" id="WP_009577918.1">
    <property type="nucleotide sequence ID" value="NZ_AMZN01000006.1"/>
</dbReference>
<evidence type="ECO:0000256" key="3">
    <source>
        <dbReference type="ARBA" id="ARBA00022741"/>
    </source>
</evidence>
<dbReference type="SMART" id="SM00434">
    <property type="entry name" value="TOP4c"/>
    <property type="match status" value="1"/>
</dbReference>
<dbReference type="STRING" id="1237149.C900_04189"/>
<dbReference type="GO" id="GO:0006261">
    <property type="term" value="P:DNA-templated DNA replication"/>
    <property type="evidence" value="ECO:0007669"/>
    <property type="project" value="UniProtKB-UniRule"/>
</dbReference>
<keyword evidence="11" id="KW-0175">Coiled coil</keyword>
<keyword evidence="9" id="KW-0963">Cytoplasm</keyword>
<dbReference type="Proteomes" id="UP000011135">
    <property type="component" value="Unassembled WGS sequence"/>
</dbReference>
<sequence>MAEGANENIIPINIEDEMRGAYIDYSMSVIISRALPDVRDGLKPVHRRILYGMLELGVNYNKPYKKSARIVGEVLGKYHPHGDIAVYDTMVRMAQPWSLRYPLVDGQGNFGSIDGDSPAAMRYTEARLKRIAEEMLTDINKNTVDFQPNFDDSLKEPTVLPGKLPNLLLNGASGIAVGMATNMAPHNLSEVVDGIAAYIDNNEITVAELMEHITAPDFPTGGIIYGYSGVKDGFETGRGRIVMRAKAEFDTTSTGREQIIVTEIPYMVNKASMIEKTAALVNEKKIDGISDIRDESDRNGLRIVYDLKKDAIPNIVLNHLYKYTQLQSSFGVNNIALVKGRPQTLNLKDQIKHYVDHRHEVVIKRTEFELDEAEKRAHILEGYLIALDNLDEVIDLIRKSKDPDEAKDGLIKKFELSEIQAKAILEMRLQRLTGLERDKIQKEYEEVQALITDLKDILANEDRRMNIIKDELLQLKERYGDERRTEIVHSADDLSVEDMIPNDEMVITISHQGYIKRSPLVEYRTQSRGGVGSRGVSTKDDDFTEHLFIARAHNYLLIFTAFGKVFWKKVYGIPEGSKTSKGRAIQNLINIEPGDKVRAVINVESLTDEKYVDNNFVMMCTENGTIKKTSLKAYSRPRQNGINAITVRDGDRLLDVKLTNGDNHIVIAKRNGKAIHFHESDVRPMGRTASGVRGVTLESADDRVVGMVCISREESNLLVVSEKGYGKRSLVEDYRITKRGGKGVKTINVTEKTGKLVAIKEVVDSDDLMIINRSGITIRLAVSGLRVMGRATQGVKLIRLNENDEISSVEKIEKIETEDEEENLQNPSEEAPDNEEKA</sequence>
<dbReference type="PATRIC" id="fig|1237149.3.peg.473"/>
<evidence type="ECO:0000256" key="5">
    <source>
        <dbReference type="ARBA" id="ARBA00023029"/>
    </source>
</evidence>
<evidence type="ECO:0000256" key="2">
    <source>
        <dbReference type="ARBA" id="ARBA00008263"/>
    </source>
</evidence>
<dbReference type="SUPFAM" id="SSF101904">
    <property type="entry name" value="GyrA/ParC C-terminal domain-like"/>
    <property type="match status" value="1"/>
</dbReference>
<evidence type="ECO:0000256" key="1">
    <source>
        <dbReference type="ARBA" id="ARBA00000185"/>
    </source>
</evidence>
<dbReference type="FunFam" id="3.90.199.10:FF:000001">
    <property type="entry name" value="DNA gyrase subunit A"/>
    <property type="match status" value="1"/>
</dbReference>
<dbReference type="NCBIfam" id="NF004044">
    <property type="entry name" value="PRK05561.1"/>
    <property type="match status" value="1"/>
</dbReference>
<dbReference type="PANTHER" id="PTHR43493:SF5">
    <property type="entry name" value="DNA GYRASE SUBUNIT A, CHLOROPLASTIC_MITOCHONDRIAL"/>
    <property type="match status" value="1"/>
</dbReference>
<comment type="caution">
    <text evidence="9">Lacks conserved residue(s) required for the propagation of feature annotation.</text>
</comment>
<evidence type="ECO:0000313" key="14">
    <source>
        <dbReference type="EMBL" id="ELR73337.1"/>
    </source>
</evidence>
<evidence type="ECO:0000313" key="15">
    <source>
        <dbReference type="Proteomes" id="UP000011135"/>
    </source>
</evidence>
<evidence type="ECO:0000256" key="10">
    <source>
        <dbReference type="PROSITE-ProRule" id="PRU01384"/>
    </source>
</evidence>
<dbReference type="InterPro" id="IPR006691">
    <property type="entry name" value="GyrA/parC_rep"/>
</dbReference>
<evidence type="ECO:0000256" key="8">
    <source>
        <dbReference type="ARBA" id="ARBA00063644"/>
    </source>
</evidence>
<dbReference type="FunFam" id="3.30.1360.40:FF:000002">
    <property type="entry name" value="DNA gyrase subunit A"/>
    <property type="match status" value="1"/>
</dbReference>
<dbReference type="GO" id="GO:0005694">
    <property type="term" value="C:chromosome"/>
    <property type="evidence" value="ECO:0007669"/>
    <property type="project" value="InterPro"/>
</dbReference>
<comment type="subunit">
    <text evidence="8">Heterotetramer composed of ParC and ParE.</text>
</comment>
<dbReference type="Gene3D" id="3.30.1360.40">
    <property type="match status" value="1"/>
</dbReference>
<dbReference type="GO" id="GO:0006265">
    <property type="term" value="P:DNA topological change"/>
    <property type="evidence" value="ECO:0007669"/>
    <property type="project" value="UniProtKB-UniRule"/>
</dbReference>
<dbReference type="eggNOG" id="COG0188">
    <property type="taxonomic scope" value="Bacteria"/>
</dbReference>
<dbReference type="Gene3D" id="3.90.199.10">
    <property type="entry name" value="Topoisomerase II, domain 5"/>
    <property type="match status" value="1"/>
</dbReference>
<dbReference type="FunFam" id="1.10.268.10:FF:000001">
    <property type="entry name" value="DNA gyrase subunit A"/>
    <property type="match status" value="1"/>
</dbReference>
<dbReference type="NCBIfam" id="NF004043">
    <property type="entry name" value="PRK05560.1"/>
    <property type="match status" value="1"/>
</dbReference>
<comment type="subcellular location">
    <subcellularLocation>
        <location evidence="9">Cytoplasm</location>
    </subcellularLocation>
</comment>
<evidence type="ECO:0000256" key="6">
    <source>
        <dbReference type="ARBA" id="ARBA00023125"/>
    </source>
</evidence>
<dbReference type="InterPro" id="IPR035516">
    <property type="entry name" value="Gyrase/topoIV_suA_C"/>
</dbReference>
<evidence type="ECO:0000259" key="13">
    <source>
        <dbReference type="PROSITE" id="PS52040"/>
    </source>
</evidence>
<dbReference type="SUPFAM" id="SSF56719">
    <property type="entry name" value="Type II DNA topoisomerase"/>
    <property type="match status" value="1"/>
</dbReference>
<dbReference type="GO" id="GO:0009330">
    <property type="term" value="C:DNA topoisomerase type II (double strand cut, ATP-hydrolyzing) complex"/>
    <property type="evidence" value="ECO:0007669"/>
    <property type="project" value="TreeGrafter"/>
</dbReference>
<dbReference type="InterPro" id="IPR050220">
    <property type="entry name" value="Type_II_DNA_Topoisomerases"/>
</dbReference>
<keyword evidence="4 9" id="KW-0067">ATP-binding</keyword>
<dbReference type="InterPro" id="IPR005743">
    <property type="entry name" value="GyrA"/>
</dbReference>
<dbReference type="Gene3D" id="2.120.10.90">
    <property type="entry name" value="DNA gyrase/topoisomerase IV, subunit A, C-terminal"/>
    <property type="match status" value="1"/>
</dbReference>
<dbReference type="GO" id="GO:0005524">
    <property type="term" value="F:ATP binding"/>
    <property type="evidence" value="ECO:0007669"/>
    <property type="project" value="UniProtKB-UniRule"/>
</dbReference>
<organism evidence="14 15">
    <name type="scientific">Fulvivirga imtechensis AK7</name>
    <dbReference type="NCBI Taxonomy" id="1237149"/>
    <lineage>
        <taxon>Bacteria</taxon>
        <taxon>Pseudomonadati</taxon>
        <taxon>Bacteroidota</taxon>
        <taxon>Cytophagia</taxon>
        <taxon>Cytophagales</taxon>
        <taxon>Fulvivirgaceae</taxon>
        <taxon>Fulvivirga</taxon>
    </lineage>
</organism>
<comment type="subunit">
    <text evidence="9">Heterotetramer, composed of two GyrA and two GyrB chains. In the heterotetramer, GyrA contains the active site tyrosine that forms a transient covalent intermediate with DNA, while GyrB binds cofactors and catalyzes ATP hydrolysis.</text>
</comment>
<evidence type="ECO:0000256" key="7">
    <source>
        <dbReference type="ARBA" id="ARBA00023235"/>
    </source>
</evidence>
<dbReference type="PANTHER" id="PTHR43493">
    <property type="entry name" value="DNA GYRASE/TOPOISOMERASE SUBUNIT A"/>
    <property type="match status" value="1"/>
</dbReference>
<protein>
    <recommendedName>
        <fullName evidence="9">DNA gyrase subunit A</fullName>
        <ecNumber evidence="9">5.6.2.2</ecNumber>
    </recommendedName>
</protein>
<dbReference type="GO" id="GO:0034335">
    <property type="term" value="F:DNA negative supercoiling activity"/>
    <property type="evidence" value="ECO:0007669"/>
    <property type="project" value="UniProtKB-ARBA"/>
</dbReference>
<proteinExistence type="inferred from homology"/>
<dbReference type="EC" id="5.6.2.2" evidence="9"/>
<keyword evidence="15" id="KW-1185">Reference proteome</keyword>
<comment type="caution">
    <text evidence="14">The sequence shown here is derived from an EMBL/GenBank/DDBJ whole genome shotgun (WGS) entry which is preliminary data.</text>
</comment>
<accession>L8K1L2</accession>
<dbReference type="AlphaFoldDB" id="L8K1L2"/>
<dbReference type="GO" id="GO:0005737">
    <property type="term" value="C:cytoplasm"/>
    <property type="evidence" value="ECO:0007669"/>
    <property type="project" value="UniProtKB-SubCell"/>
</dbReference>
<dbReference type="EMBL" id="AMZN01000006">
    <property type="protein sequence ID" value="ELR73337.1"/>
    <property type="molecule type" value="Genomic_DNA"/>
</dbReference>
<comment type="function">
    <text evidence="9">A type II topoisomerase that negatively supercoils closed circular double-stranded (ds) DNA in an ATP-dependent manner to modulate DNA topology and maintain chromosomes in an underwound state. Negative supercoiling favors strand separation, and DNA replication, transcription, recombination and repair, all of which involve strand separation. Also able to catalyze the interconversion of other topological isomers of dsDNA rings, including catenanes and knotted rings. Type II topoisomerases break and join 2 DNA strands simultaneously in an ATP-dependent manner.</text>
</comment>
<feature type="region of interest" description="Disordered" evidence="12">
    <location>
        <begin position="809"/>
        <end position="838"/>
    </location>
</feature>
<dbReference type="PROSITE" id="PS52040">
    <property type="entry name" value="TOPO_IIA"/>
    <property type="match status" value="1"/>
</dbReference>
<dbReference type="OrthoDB" id="9806486at2"/>
<keyword evidence="5 9" id="KW-0799">Topoisomerase</keyword>
<evidence type="ECO:0000256" key="9">
    <source>
        <dbReference type="HAMAP-Rule" id="MF_01897"/>
    </source>
</evidence>
<keyword evidence="6 9" id="KW-0238">DNA-binding</keyword>